<reference evidence="1" key="1">
    <citation type="journal article" date="2023" name="G3 (Bethesda)">
        <title>Whole genome assembly and annotation of the endangered Caribbean coral Acropora cervicornis.</title>
        <authorList>
            <person name="Selwyn J.D."/>
            <person name="Vollmer S.V."/>
        </authorList>
    </citation>
    <scope>NUCLEOTIDE SEQUENCE</scope>
    <source>
        <strain evidence="1">K2</strain>
    </source>
</reference>
<proteinExistence type="predicted"/>
<dbReference type="PANTHER" id="PTHR47526:SF3">
    <property type="entry name" value="PHD-TYPE DOMAIN-CONTAINING PROTEIN"/>
    <property type="match status" value="1"/>
</dbReference>
<organism evidence="1 2">
    <name type="scientific">Acropora cervicornis</name>
    <name type="common">Staghorn coral</name>
    <dbReference type="NCBI Taxonomy" id="6130"/>
    <lineage>
        <taxon>Eukaryota</taxon>
        <taxon>Metazoa</taxon>
        <taxon>Cnidaria</taxon>
        <taxon>Anthozoa</taxon>
        <taxon>Hexacorallia</taxon>
        <taxon>Scleractinia</taxon>
        <taxon>Astrocoeniina</taxon>
        <taxon>Acroporidae</taxon>
        <taxon>Acropora</taxon>
    </lineage>
</organism>
<name>A0AAD9V7N0_ACRCE</name>
<reference evidence="1" key="2">
    <citation type="journal article" date="2023" name="Science">
        <title>Genomic signatures of disease resistance in endangered staghorn corals.</title>
        <authorList>
            <person name="Vollmer S.V."/>
            <person name="Selwyn J.D."/>
            <person name="Despard B.A."/>
            <person name="Roesel C.L."/>
        </authorList>
    </citation>
    <scope>NUCLEOTIDE SEQUENCE</scope>
    <source>
        <strain evidence="1">K2</strain>
    </source>
</reference>
<dbReference type="EMBL" id="JARQWQ010000023">
    <property type="protein sequence ID" value="KAK2564047.1"/>
    <property type="molecule type" value="Genomic_DNA"/>
</dbReference>
<gene>
    <name evidence="1" type="ORF">P5673_012265</name>
</gene>
<accession>A0AAD9V7N0</accession>
<protein>
    <submittedName>
        <fullName evidence="1">Uncharacterized protein</fullName>
    </submittedName>
</protein>
<dbReference type="Proteomes" id="UP001249851">
    <property type="component" value="Unassembled WGS sequence"/>
</dbReference>
<comment type="caution">
    <text evidence="1">The sequence shown here is derived from an EMBL/GenBank/DDBJ whole genome shotgun (WGS) entry which is preliminary data.</text>
</comment>
<sequence>MRFKSFWNKKGNGCPSVGPVEQNFSPVCMDTDVLWFKPNVKKKVLLPHLRAFYPTLQQNSWVGEPNGMTEWPPILLSDITLYVTKDHPGNDILLRKRLLNEYQEAKAYRLYSEGWLKEIYVHPVNDSCKHCFLKEDYLEVLVSISQQCSFALRQHAIKTCCVYKTRLLPPLTKKDSDSQGDNCKHIFDELKAIIPNEQVKHAPMAAAVKANLTIQLAATCKTMEEFLSQMPILTDLQVVQIYLFIALAVEQDCQKVTCPLSIADEIPSAANLPYLVKCDIVTTLKKDYAYYAQIEGQLALSKRKYCDFFVFTQVGYFMQRIYFNNSY</sequence>
<dbReference type="PANTHER" id="PTHR47526">
    <property type="entry name" value="ATP-DEPENDENT DNA HELICASE"/>
    <property type="match status" value="1"/>
</dbReference>
<keyword evidence="2" id="KW-1185">Reference proteome</keyword>
<dbReference type="Gene3D" id="3.90.320.10">
    <property type="match status" value="1"/>
</dbReference>
<evidence type="ECO:0000313" key="2">
    <source>
        <dbReference type="Proteomes" id="UP001249851"/>
    </source>
</evidence>
<dbReference type="AlphaFoldDB" id="A0AAD9V7N0"/>
<evidence type="ECO:0000313" key="1">
    <source>
        <dbReference type="EMBL" id="KAK2564047.1"/>
    </source>
</evidence>
<dbReference type="InterPro" id="IPR011604">
    <property type="entry name" value="PDDEXK-like_dom_sf"/>
</dbReference>